<feature type="transmembrane region" description="Helical" evidence="1">
    <location>
        <begin position="101"/>
        <end position="121"/>
    </location>
</feature>
<dbReference type="EMBL" id="CP014227">
    <property type="protein sequence ID" value="AMD85611.1"/>
    <property type="molecule type" value="Genomic_DNA"/>
</dbReference>
<evidence type="ECO:0000313" key="2">
    <source>
        <dbReference type="EMBL" id="AMD85611.1"/>
    </source>
</evidence>
<evidence type="ECO:0000256" key="1">
    <source>
        <dbReference type="SAM" id="Phobius"/>
    </source>
</evidence>
<keyword evidence="1" id="KW-1133">Transmembrane helix</keyword>
<sequence>MIRPIILTTIVDRFLRKSGQTLNDRFGSGKTTLNEKLTKRKSVNEFYEEREQERAASHQRPKPISDLNMEAIFGRRRKKRQSAVKKEFRYFFSMFSSSDKALILTLLILFGTVVTLMAMQLNNMPKEIMIEMALTPEDLPYEPPKLEEQPQADLPLEHSTARLTTSAYNEANAELQHSDMFKSLDELMAERAAQEMESAKEELVNVKSPNTNIVLPADNDMQKTLEKPQQSNKANKNTLVKYALTGRTGNIPNPIFTCEKQGTVVVIITVDDTGRVIRTALDKINSTTTDDCLIENSLQYAQRARFNAVTGKKEQTGTITYTFQSKR</sequence>
<protein>
    <recommendedName>
        <fullName evidence="6">Energy transducer TonB</fullName>
    </recommendedName>
</protein>
<organism evidence="3 5">
    <name type="scientific">Capnocytophaga haemolytica</name>
    <dbReference type="NCBI Taxonomy" id="45243"/>
    <lineage>
        <taxon>Bacteria</taxon>
        <taxon>Pseudomonadati</taxon>
        <taxon>Bacteroidota</taxon>
        <taxon>Flavobacteriia</taxon>
        <taxon>Flavobacteriales</taxon>
        <taxon>Flavobacteriaceae</taxon>
        <taxon>Capnocytophaga</taxon>
    </lineage>
</organism>
<keyword evidence="1" id="KW-0472">Membrane</keyword>
<reference evidence="3 5" key="2">
    <citation type="submission" date="2017-06" db="EMBL/GenBank/DDBJ databases">
        <authorList>
            <consortium name="Pathogen Informatics"/>
        </authorList>
    </citation>
    <scope>NUCLEOTIDE SEQUENCE [LARGE SCALE GENOMIC DNA]</scope>
    <source>
        <strain evidence="3 5">NCTC12947</strain>
    </source>
</reference>
<keyword evidence="1" id="KW-0812">Transmembrane</keyword>
<gene>
    <name evidence="2" type="ORF">AXF12_08855</name>
    <name evidence="3" type="ORF">SAMEA44541418_02391</name>
</gene>
<accession>A0AAX2H1J5</accession>
<evidence type="ECO:0008006" key="6">
    <source>
        <dbReference type="Google" id="ProtNLM"/>
    </source>
</evidence>
<evidence type="ECO:0000313" key="4">
    <source>
        <dbReference type="Proteomes" id="UP000065822"/>
    </source>
</evidence>
<evidence type="ECO:0000313" key="3">
    <source>
        <dbReference type="EMBL" id="SNV16789.1"/>
    </source>
</evidence>
<proteinExistence type="predicted"/>
<dbReference type="EMBL" id="LT906449">
    <property type="protein sequence ID" value="SNV16789.1"/>
    <property type="molecule type" value="Genomic_DNA"/>
</dbReference>
<dbReference type="Proteomes" id="UP000215539">
    <property type="component" value="Chromosome 1"/>
</dbReference>
<dbReference type="Proteomes" id="UP000065822">
    <property type="component" value="Chromosome"/>
</dbReference>
<dbReference type="AlphaFoldDB" id="A0AAX2H1J5"/>
<dbReference type="KEGG" id="chg:AXF12_08855"/>
<name>A0AAX2H1J5_9FLAO</name>
<reference evidence="2 4" key="1">
    <citation type="submission" date="2016-02" db="EMBL/GenBank/DDBJ databases">
        <authorList>
            <person name="Holder M.E."/>
            <person name="Ajami N.J."/>
            <person name="Petrosino J.F."/>
        </authorList>
    </citation>
    <scope>NUCLEOTIDE SEQUENCE [LARGE SCALE GENOMIC DNA]</scope>
    <source>
        <strain evidence="2 4">CCUG 32990</strain>
    </source>
</reference>
<keyword evidence="4" id="KW-1185">Reference proteome</keyword>
<evidence type="ECO:0000313" key="5">
    <source>
        <dbReference type="Proteomes" id="UP000215539"/>
    </source>
</evidence>